<dbReference type="Pfam" id="PF13440">
    <property type="entry name" value="Polysacc_synt_3"/>
    <property type="match status" value="1"/>
</dbReference>
<dbReference type="GO" id="GO:0005886">
    <property type="term" value="C:plasma membrane"/>
    <property type="evidence" value="ECO:0007669"/>
    <property type="project" value="UniProtKB-SubCell"/>
</dbReference>
<evidence type="ECO:0000256" key="6">
    <source>
        <dbReference type="SAM" id="Phobius"/>
    </source>
</evidence>
<keyword evidence="3 6" id="KW-0812">Transmembrane</keyword>
<dbReference type="PANTHER" id="PTHR30250:SF11">
    <property type="entry name" value="O-ANTIGEN TRANSPORTER-RELATED"/>
    <property type="match status" value="1"/>
</dbReference>
<evidence type="ECO:0000313" key="7">
    <source>
        <dbReference type="EMBL" id="ALO48680.1"/>
    </source>
</evidence>
<feature type="transmembrane region" description="Helical" evidence="6">
    <location>
        <begin position="158"/>
        <end position="178"/>
    </location>
</feature>
<sequence>MKQTENGYVHILKYTGVFGGAQGVCILLGVIRNKLVALLLGPQGMGLISLFNATITFLANATNLGLSMSAVREVSEAYASGDEERLDHSIRMLRVWGLLTAILGMLICLLLSPLLDRFTFTWGNHTIHFIFLAPAVGLMTLATCELAVLKGVRQLRRLALLSVYNVVGALLTTIPLYYVWGESAIVPSLCVMALLQLALTVNYSYRLYPLRLSGMRHLLTEGANMIRLGGAFVIAGMLGSGADFLIRSYLNRSGSLEAVGLYHAGMMMMTTYAGIVLTTMETDYFPRLSAVTTIRQELNRTVNRQIEVSLLVISPMLLGLLISLPVMLPLLYSGRFMPVLGMMQVLTAAFWIRAAKLPIAYLPLAKGEAKAYLLLESISYILLVPLVAVGYEQGGLTGAGIAVMLAELADFGIVAFYARHRYQFGLSRHVRKSVWVQLPCLIGTYAVVLWTEGWAYWICGALSTVISSLLSAYVLRHRAGSTTPYGGK</sequence>
<dbReference type="PANTHER" id="PTHR30250">
    <property type="entry name" value="PST FAMILY PREDICTED COLANIC ACID TRANSPORTER"/>
    <property type="match status" value="1"/>
</dbReference>
<feature type="transmembrane region" description="Helical" evidence="6">
    <location>
        <begin position="430"/>
        <end position="448"/>
    </location>
</feature>
<dbReference type="AlphaFoldDB" id="A0A0S2KK51"/>
<proteinExistence type="predicted"/>
<feature type="transmembrane region" description="Helical" evidence="6">
    <location>
        <begin position="37"/>
        <end position="59"/>
    </location>
</feature>
<evidence type="ECO:0000256" key="4">
    <source>
        <dbReference type="ARBA" id="ARBA00022989"/>
    </source>
</evidence>
<feature type="transmembrane region" description="Helical" evidence="6">
    <location>
        <begin position="397"/>
        <end position="418"/>
    </location>
</feature>
<dbReference type="InterPro" id="IPR050833">
    <property type="entry name" value="Poly_Biosynth_Transport"/>
</dbReference>
<comment type="subcellular location">
    <subcellularLocation>
        <location evidence="1">Cell membrane</location>
        <topology evidence="1">Multi-pass membrane protein</topology>
    </subcellularLocation>
</comment>
<feature type="transmembrane region" description="Helical" evidence="6">
    <location>
        <begin position="226"/>
        <end position="246"/>
    </location>
</feature>
<dbReference type="RefSeq" id="WP_060544284.1">
    <property type="nucleotide sequence ID" value="NZ_CP013195.1"/>
</dbReference>
<dbReference type="KEGG" id="peo:AS203_05975"/>
<dbReference type="eggNOG" id="COG2244">
    <property type="taxonomic scope" value="Bacteria"/>
</dbReference>
<feature type="transmembrane region" description="Helical" evidence="6">
    <location>
        <begin position="95"/>
        <end position="115"/>
    </location>
</feature>
<keyword evidence="8" id="KW-1185">Reference proteome</keyword>
<evidence type="ECO:0000256" key="2">
    <source>
        <dbReference type="ARBA" id="ARBA00022475"/>
    </source>
</evidence>
<dbReference type="STRING" id="76123.AS203_05975"/>
<name>A0A0S2KK51_9BACT</name>
<feature type="transmembrane region" description="Helical" evidence="6">
    <location>
        <begin position="184"/>
        <end position="205"/>
    </location>
</feature>
<feature type="transmembrane region" description="Helical" evidence="6">
    <location>
        <begin position="454"/>
        <end position="475"/>
    </location>
</feature>
<dbReference type="Proteomes" id="UP000056252">
    <property type="component" value="Chromosome"/>
</dbReference>
<accession>A0A0S2KK51</accession>
<feature type="transmembrane region" description="Helical" evidence="6">
    <location>
        <begin position="372"/>
        <end position="391"/>
    </location>
</feature>
<evidence type="ECO:0000313" key="8">
    <source>
        <dbReference type="Proteomes" id="UP000056252"/>
    </source>
</evidence>
<evidence type="ECO:0000256" key="1">
    <source>
        <dbReference type="ARBA" id="ARBA00004651"/>
    </source>
</evidence>
<gene>
    <name evidence="7" type="ORF">AS203_05975</name>
</gene>
<feature type="transmembrane region" description="Helical" evidence="6">
    <location>
        <begin position="308"/>
        <end position="328"/>
    </location>
</feature>
<keyword evidence="5 6" id="KW-0472">Membrane</keyword>
<evidence type="ECO:0008006" key="9">
    <source>
        <dbReference type="Google" id="ProtNLM"/>
    </source>
</evidence>
<keyword evidence="2" id="KW-1003">Cell membrane</keyword>
<evidence type="ECO:0000256" key="5">
    <source>
        <dbReference type="ARBA" id="ARBA00023136"/>
    </source>
</evidence>
<feature type="transmembrane region" description="Helical" evidence="6">
    <location>
        <begin position="12"/>
        <end position="31"/>
    </location>
</feature>
<reference evidence="8" key="1">
    <citation type="submission" date="2015-11" db="EMBL/GenBank/DDBJ databases">
        <authorList>
            <person name="Holder M.E."/>
            <person name="Ajami N.J."/>
            <person name="Petrosino J.F."/>
        </authorList>
    </citation>
    <scope>NUCLEOTIDE SEQUENCE [LARGE SCALE GENOMIC DNA]</scope>
    <source>
        <strain evidence="8">F0113</strain>
    </source>
</reference>
<protein>
    <recommendedName>
        <fullName evidence="9">Polysaccharide biosynthesis protein</fullName>
    </recommendedName>
</protein>
<feature type="transmembrane region" description="Helical" evidence="6">
    <location>
        <begin position="127"/>
        <end position="149"/>
    </location>
</feature>
<feature type="transmembrane region" description="Helical" evidence="6">
    <location>
        <begin position="258"/>
        <end position="277"/>
    </location>
</feature>
<dbReference type="EMBL" id="CP013195">
    <property type="protein sequence ID" value="ALO48680.1"/>
    <property type="molecule type" value="Genomic_DNA"/>
</dbReference>
<keyword evidence="4 6" id="KW-1133">Transmembrane helix</keyword>
<organism evidence="7 8">
    <name type="scientific">Hoylesella enoeca</name>
    <dbReference type="NCBI Taxonomy" id="76123"/>
    <lineage>
        <taxon>Bacteria</taxon>
        <taxon>Pseudomonadati</taxon>
        <taxon>Bacteroidota</taxon>
        <taxon>Bacteroidia</taxon>
        <taxon>Bacteroidales</taxon>
        <taxon>Prevotellaceae</taxon>
        <taxon>Hoylesella</taxon>
    </lineage>
</organism>
<evidence type="ECO:0000256" key="3">
    <source>
        <dbReference type="ARBA" id="ARBA00022692"/>
    </source>
</evidence>